<proteinExistence type="predicted"/>
<name>A0A9P9EJS3_9PLEO</name>
<evidence type="ECO:0000256" key="1">
    <source>
        <dbReference type="SAM" id="SignalP"/>
    </source>
</evidence>
<keyword evidence="3" id="KW-1185">Reference proteome</keyword>
<dbReference type="Proteomes" id="UP000700596">
    <property type="component" value="Unassembled WGS sequence"/>
</dbReference>
<feature type="signal peptide" evidence="1">
    <location>
        <begin position="1"/>
        <end position="22"/>
    </location>
</feature>
<evidence type="ECO:0008006" key="4">
    <source>
        <dbReference type="Google" id="ProtNLM"/>
    </source>
</evidence>
<reference evidence="2" key="1">
    <citation type="journal article" date="2021" name="Nat. Commun.">
        <title>Genetic determinants of endophytism in the Arabidopsis root mycobiome.</title>
        <authorList>
            <person name="Mesny F."/>
            <person name="Miyauchi S."/>
            <person name="Thiergart T."/>
            <person name="Pickel B."/>
            <person name="Atanasova L."/>
            <person name="Karlsson M."/>
            <person name="Huettel B."/>
            <person name="Barry K.W."/>
            <person name="Haridas S."/>
            <person name="Chen C."/>
            <person name="Bauer D."/>
            <person name="Andreopoulos W."/>
            <person name="Pangilinan J."/>
            <person name="LaButti K."/>
            <person name="Riley R."/>
            <person name="Lipzen A."/>
            <person name="Clum A."/>
            <person name="Drula E."/>
            <person name="Henrissat B."/>
            <person name="Kohler A."/>
            <person name="Grigoriev I.V."/>
            <person name="Martin F.M."/>
            <person name="Hacquard S."/>
        </authorList>
    </citation>
    <scope>NUCLEOTIDE SEQUENCE</scope>
    <source>
        <strain evidence="2">MPI-CAGE-CH-0243</strain>
    </source>
</reference>
<evidence type="ECO:0000313" key="2">
    <source>
        <dbReference type="EMBL" id="KAH7138336.1"/>
    </source>
</evidence>
<evidence type="ECO:0000313" key="3">
    <source>
        <dbReference type="Proteomes" id="UP000700596"/>
    </source>
</evidence>
<sequence length="84" mass="9336">MRSLFPFPLPISQFLTLLCCLSLPFIFKHGPPNLECVPITFGNGRLNFSLESDFKSAGTVTAATAARWSKRPTRKTQTTTSYPI</sequence>
<feature type="chain" id="PRO_5040114292" description="Secreted protein" evidence="1">
    <location>
        <begin position="23"/>
        <end position="84"/>
    </location>
</feature>
<keyword evidence="1" id="KW-0732">Signal</keyword>
<protein>
    <recommendedName>
        <fullName evidence="4">Secreted protein</fullName>
    </recommendedName>
</protein>
<organism evidence="2 3">
    <name type="scientific">Dendryphion nanum</name>
    <dbReference type="NCBI Taxonomy" id="256645"/>
    <lineage>
        <taxon>Eukaryota</taxon>
        <taxon>Fungi</taxon>
        <taxon>Dikarya</taxon>
        <taxon>Ascomycota</taxon>
        <taxon>Pezizomycotina</taxon>
        <taxon>Dothideomycetes</taxon>
        <taxon>Pleosporomycetidae</taxon>
        <taxon>Pleosporales</taxon>
        <taxon>Torulaceae</taxon>
        <taxon>Dendryphion</taxon>
    </lineage>
</organism>
<accession>A0A9P9EJS3</accession>
<dbReference type="EMBL" id="JAGMWT010000001">
    <property type="protein sequence ID" value="KAH7138336.1"/>
    <property type="molecule type" value="Genomic_DNA"/>
</dbReference>
<gene>
    <name evidence="2" type="ORF">B0J11DRAFT_514140</name>
</gene>
<dbReference type="AlphaFoldDB" id="A0A9P9EJS3"/>
<comment type="caution">
    <text evidence="2">The sequence shown here is derived from an EMBL/GenBank/DDBJ whole genome shotgun (WGS) entry which is preliminary data.</text>
</comment>